<reference evidence="1 2" key="1">
    <citation type="journal article" date="2018" name="New Phytol.">
        <title>Phylogenomics of Endogonaceae and evolution of mycorrhizas within Mucoromycota.</title>
        <authorList>
            <person name="Chang Y."/>
            <person name="Desiro A."/>
            <person name="Na H."/>
            <person name="Sandor L."/>
            <person name="Lipzen A."/>
            <person name="Clum A."/>
            <person name="Barry K."/>
            <person name="Grigoriev I.V."/>
            <person name="Martin F.M."/>
            <person name="Stajich J.E."/>
            <person name="Smith M.E."/>
            <person name="Bonito G."/>
            <person name="Spatafora J.W."/>
        </authorList>
    </citation>
    <scope>NUCLEOTIDE SEQUENCE [LARGE SCALE GENOMIC DNA]</scope>
    <source>
        <strain evidence="1 2">GMNB39</strain>
    </source>
</reference>
<keyword evidence="2" id="KW-1185">Reference proteome</keyword>
<name>A0A433CZ05_9FUNG</name>
<protein>
    <submittedName>
        <fullName evidence="1">Uncharacterized protein</fullName>
    </submittedName>
</protein>
<evidence type="ECO:0000313" key="1">
    <source>
        <dbReference type="EMBL" id="RUP43823.1"/>
    </source>
</evidence>
<accession>A0A433CZ05</accession>
<comment type="caution">
    <text evidence="1">The sequence shown here is derived from an EMBL/GenBank/DDBJ whole genome shotgun (WGS) entry which is preliminary data.</text>
</comment>
<dbReference type="AlphaFoldDB" id="A0A433CZ05"/>
<gene>
    <name evidence="1" type="ORF">BC936DRAFT_136686</name>
</gene>
<sequence>MKFWLLVVNRPWSRPQPGVMQAATRPNVPELDTKWTSLSSIKSSAGCQSSDAVKFLVVSHVLAPKNGLTHLNLAWSSATAMAQKELVVAESPDLVIWGFTVVGRKLRIYALAAVRELIHLVLVEEVSLPSSRRDFVNTKHAYLAMLGFNEKMQGTKRMVDVLNQTRVAAIKKRERTPEQEPRRPEIIVTPTINGITYPANPAKKARNRLHTMASPI</sequence>
<dbReference type="OrthoDB" id="2350333at2759"/>
<evidence type="ECO:0000313" key="2">
    <source>
        <dbReference type="Proteomes" id="UP000268093"/>
    </source>
</evidence>
<organism evidence="1 2">
    <name type="scientific">Jimgerdemannia flammicorona</name>
    <dbReference type="NCBI Taxonomy" id="994334"/>
    <lineage>
        <taxon>Eukaryota</taxon>
        <taxon>Fungi</taxon>
        <taxon>Fungi incertae sedis</taxon>
        <taxon>Mucoromycota</taxon>
        <taxon>Mucoromycotina</taxon>
        <taxon>Endogonomycetes</taxon>
        <taxon>Endogonales</taxon>
        <taxon>Endogonaceae</taxon>
        <taxon>Jimgerdemannia</taxon>
    </lineage>
</organism>
<dbReference type="EMBL" id="RBNI01010241">
    <property type="protein sequence ID" value="RUP43823.1"/>
    <property type="molecule type" value="Genomic_DNA"/>
</dbReference>
<dbReference type="Proteomes" id="UP000268093">
    <property type="component" value="Unassembled WGS sequence"/>
</dbReference>
<proteinExistence type="predicted"/>